<evidence type="ECO:0000259" key="21">
    <source>
        <dbReference type="PROSITE" id="PS50970"/>
    </source>
</evidence>
<organism evidence="22 23">
    <name type="scientific">Klebsiella pneumoniae</name>
    <dbReference type="NCBI Taxonomy" id="573"/>
    <lineage>
        <taxon>Bacteria</taxon>
        <taxon>Pseudomonadati</taxon>
        <taxon>Pseudomonadota</taxon>
        <taxon>Gammaproteobacteria</taxon>
        <taxon>Enterobacterales</taxon>
        <taxon>Enterobacteriaceae</taxon>
        <taxon>Klebsiella/Raoultella group</taxon>
        <taxon>Klebsiella</taxon>
        <taxon>Klebsiella pneumoniae complex</taxon>
    </lineage>
</organism>
<dbReference type="EMBL" id="JACLRA010000001">
    <property type="protein sequence ID" value="MBC2862198.1"/>
    <property type="molecule type" value="Genomic_DNA"/>
</dbReference>
<comment type="function">
    <text evidence="17">Catalyzes the transfer of a methyl group from methyl-cobalamin to homocysteine, yielding enzyme-bound cob(I)alamin and methionine. Subsequently, remethylates the cofactor using methyltetrahydrofolate.</text>
</comment>
<evidence type="ECO:0000256" key="17">
    <source>
        <dbReference type="ARBA" id="ARBA00025552"/>
    </source>
</evidence>
<evidence type="ECO:0000256" key="1">
    <source>
        <dbReference type="ARBA" id="ARBA00001700"/>
    </source>
</evidence>
<dbReference type="PANTHER" id="PTHR45833:SF1">
    <property type="entry name" value="METHIONINE SYNTHASE"/>
    <property type="match status" value="1"/>
</dbReference>
<evidence type="ECO:0000256" key="20">
    <source>
        <dbReference type="SAM" id="MobiDB-lite"/>
    </source>
</evidence>
<evidence type="ECO:0000313" key="22">
    <source>
        <dbReference type="EMBL" id="MBC2862198.1"/>
    </source>
</evidence>
<keyword evidence="13" id="KW-0479">Metal-binding</keyword>
<comment type="caution">
    <text evidence="19">Lacks conserved residue(s) required for the propagation of feature annotation.</text>
</comment>
<evidence type="ECO:0000256" key="2">
    <source>
        <dbReference type="ARBA" id="ARBA00001947"/>
    </source>
</evidence>
<evidence type="ECO:0000256" key="8">
    <source>
        <dbReference type="ARBA" id="ARBA00022603"/>
    </source>
</evidence>
<protein>
    <recommendedName>
        <fullName evidence="7">Methionine synthase</fullName>
        <ecNumber evidence="6">2.1.1.13</ecNumber>
    </recommendedName>
    <alternativeName>
        <fullName evidence="18">5-methyltetrahydrofolate--homocysteine methyltransferase</fullName>
    </alternativeName>
</protein>
<dbReference type="Pfam" id="PF02574">
    <property type="entry name" value="S-methyl_trans"/>
    <property type="match status" value="1"/>
</dbReference>
<dbReference type="GO" id="GO:0046653">
    <property type="term" value="P:tetrahydrofolate metabolic process"/>
    <property type="evidence" value="ECO:0007669"/>
    <property type="project" value="TreeGrafter"/>
</dbReference>
<dbReference type="GO" id="GO:0005829">
    <property type="term" value="C:cytosol"/>
    <property type="evidence" value="ECO:0007669"/>
    <property type="project" value="TreeGrafter"/>
</dbReference>
<feature type="region of interest" description="Disordered" evidence="20">
    <location>
        <begin position="319"/>
        <end position="348"/>
    </location>
</feature>
<evidence type="ECO:0000256" key="3">
    <source>
        <dbReference type="ARBA" id="ARBA00001956"/>
    </source>
</evidence>
<keyword evidence="11 22" id="KW-0808">Transferase</keyword>
<dbReference type="Gene3D" id="3.20.20.330">
    <property type="entry name" value="Homocysteine-binding-like domain"/>
    <property type="match status" value="1"/>
</dbReference>
<dbReference type="GO" id="GO:0032259">
    <property type="term" value="P:methylation"/>
    <property type="evidence" value="ECO:0007669"/>
    <property type="project" value="UniProtKB-KW"/>
</dbReference>
<keyword evidence="8 22" id="KW-0489">Methyltransferase</keyword>
<dbReference type="EC" id="2.1.1.13" evidence="6"/>
<gene>
    <name evidence="22" type="ORF">H7U16_04470</name>
</gene>
<dbReference type="AlphaFoldDB" id="A0A7X1HWC8"/>
<dbReference type="InterPro" id="IPR050554">
    <property type="entry name" value="Met_Synthase/Corrinoid"/>
</dbReference>
<evidence type="ECO:0000256" key="7">
    <source>
        <dbReference type="ARBA" id="ARBA00013998"/>
    </source>
</evidence>
<accession>A0A7X1HWC8</accession>
<comment type="similarity">
    <text evidence="5">Belongs to the vitamin-B12 dependent methionine synthase family.</text>
</comment>
<reference evidence="22 23" key="1">
    <citation type="submission" date="2020-08" db="EMBL/GenBank/DDBJ databases">
        <title>Tigecycline and colistin resistance in Klebsiella pneumoniae.</title>
        <authorList>
            <person name="Ramesh N."/>
            <person name="Shanthini T."/>
            <person name="Prasanth M."/>
            <person name="Senthilkumar N."/>
            <person name="Meesala Krishna M."/>
            <person name="Guruswami G."/>
        </authorList>
    </citation>
    <scope>NUCLEOTIDE SEQUENCE [LARGE SCALE GENOMIC DNA]</scope>
    <source>
        <strain evidence="22 23">SHM 84</strain>
    </source>
</reference>
<evidence type="ECO:0000256" key="12">
    <source>
        <dbReference type="ARBA" id="ARBA00022691"/>
    </source>
</evidence>
<sequence>MSSKVEQLHQQLKERILVLDGGMGTMIRGYRLSEQDFRGERFADWPCDLKGNNDLLVLSKPEVIREIHDAYFEAGADIIETNTFNSTTIAMADYQMESLSAEINFAAAKLARASADARTARTPEKPRYVAGVLGPTNRTASISPDVNDPAFRNITFDQLVAAYRESTRALVEGGVDLILIETVFDTLNAKAAIYAVKEELEALGVDLPLMISGTITDASGRTLSGQTTEAFYNSLRHAEALSFGLNCALGPDELRQYVQELSRIAECYVTAHPNAGSAQRLRRIRSGRRHHGDANSRMGGSRFPQYRWRLLRYHPGAYRRHEPGGSGPAAASVAGNCGGLPPRRPRSR</sequence>
<dbReference type="GO" id="GO:0031419">
    <property type="term" value="F:cobalamin binding"/>
    <property type="evidence" value="ECO:0007669"/>
    <property type="project" value="UniProtKB-KW"/>
</dbReference>
<evidence type="ECO:0000256" key="11">
    <source>
        <dbReference type="ARBA" id="ARBA00022679"/>
    </source>
</evidence>
<evidence type="ECO:0000256" key="19">
    <source>
        <dbReference type="PROSITE-ProRule" id="PRU00333"/>
    </source>
</evidence>
<dbReference type="Proteomes" id="UP000592342">
    <property type="component" value="Unassembled WGS sequence"/>
</dbReference>
<evidence type="ECO:0000313" key="23">
    <source>
        <dbReference type="Proteomes" id="UP000592342"/>
    </source>
</evidence>
<dbReference type="SUPFAM" id="SSF82282">
    <property type="entry name" value="Homocysteine S-methyltransferase"/>
    <property type="match status" value="1"/>
</dbReference>
<proteinExistence type="inferred from homology"/>
<keyword evidence="12" id="KW-0949">S-adenosyl-L-methionine</keyword>
<dbReference type="PROSITE" id="PS50970">
    <property type="entry name" value="HCY"/>
    <property type="match status" value="1"/>
</dbReference>
<keyword evidence="15" id="KW-0486">Methionine biosynthesis</keyword>
<evidence type="ECO:0000256" key="5">
    <source>
        <dbReference type="ARBA" id="ARBA00010398"/>
    </source>
</evidence>
<keyword evidence="16" id="KW-0170">Cobalt</keyword>
<dbReference type="InterPro" id="IPR003726">
    <property type="entry name" value="HCY_dom"/>
</dbReference>
<feature type="domain" description="Hcy-binding" evidence="21">
    <location>
        <begin position="5"/>
        <end position="348"/>
    </location>
</feature>
<evidence type="ECO:0000256" key="18">
    <source>
        <dbReference type="ARBA" id="ARBA00031040"/>
    </source>
</evidence>
<dbReference type="GO" id="GO:0050667">
    <property type="term" value="P:homocysteine metabolic process"/>
    <property type="evidence" value="ECO:0007669"/>
    <property type="project" value="TreeGrafter"/>
</dbReference>
<evidence type="ECO:0000256" key="6">
    <source>
        <dbReference type="ARBA" id="ARBA00012032"/>
    </source>
</evidence>
<comment type="pathway">
    <text evidence="4">Amino-acid biosynthesis; L-methionine biosynthesis via de novo pathway; L-methionine from L-homocysteine (MetH route): step 1/1.</text>
</comment>
<comment type="caution">
    <text evidence="22">The sequence shown here is derived from an EMBL/GenBank/DDBJ whole genome shotgun (WGS) entry which is preliminary data.</text>
</comment>
<evidence type="ECO:0000256" key="9">
    <source>
        <dbReference type="ARBA" id="ARBA00022605"/>
    </source>
</evidence>
<evidence type="ECO:0000256" key="13">
    <source>
        <dbReference type="ARBA" id="ARBA00022723"/>
    </source>
</evidence>
<dbReference type="GO" id="GO:0046872">
    <property type="term" value="F:metal ion binding"/>
    <property type="evidence" value="ECO:0007669"/>
    <property type="project" value="UniProtKB-KW"/>
</dbReference>
<keyword evidence="9" id="KW-0028">Amino-acid biosynthesis</keyword>
<dbReference type="GO" id="GO:0008705">
    <property type="term" value="F:methionine synthase activity"/>
    <property type="evidence" value="ECO:0007669"/>
    <property type="project" value="UniProtKB-EC"/>
</dbReference>
<dbReference type="PANTHER" id="PTHR45833">
    <property type="entry name" value="METHIONINE SYNTHASE"/>
    <property type="match status" value="1"/>
</dbReference>
<keyword evidence="14" id="KW-0862">Zinc</keyword>
<keyword evidence="10" id="KW-0846">Cobalamin</keyword>
<comment type="catalytic activity">
    <reaction evidence="1">
        <text>(6S)-5-methyl-5,6,7,8-tetrahydrofolate + L-homocysteine = (6S)-5,6,7,8-tetrahydrofolate + L-methionine</text>
        <dbReference type="Rhea" id="RHEA:11172"/>
        <dbReference type="ChEBI" id="CHEBI:18608"/>
        <dbReference type="ChEBI" id="CHEBI:57453"/>
        <dbReference type="ChEBI" id="CHEBI:57844"/>
        <dbReference type="ChEBI" id="CHEBI:58199"/>
        <dbReference type="EC" id="2.1.1.13"/>
    </reaction>
</comment>
<comment type="cofactor">
    <cofactor evidence="3">
        <name>methylcob(III)alamin</name>
        <dbReference type="ChEBI" id="CHEBI:28115"/>
    </cofactor>
</comment>
<evidence type="ECO:0000256" key="15">
    <source>
        <dbReference type="ARBA" id="ARBA00023167"/>
    </source>
</evidence>
<evidence type="ECO:0000256" key="14">
    <source>
        <dbReference type="ARBA" id="ARBA00022833"/>
    </source>
</evidence>
<evidence type="ECO:0000256" key="4">
    <source>
        <dbReference type="ARBA" id="ARBA00005178"/>
    </source>
</evidence>
<evidence type="ECO:0000256" key="10">
    <source>
        <dbReference type="ARBA" id="ARBA00022628"/>
    </source>
</evidence>
<comment type="cofactor">
    <cofactor evidence="2">
        <name>Zn(2+)</name>
        <dbReference type="ChEBI" id="CHEBI:29105"/>
    </cofactor>
</comment>
<evidence type="ECO:0000256" key="16">
    <source>
        <dbReference type="ARBA" id="ARBA00023285"/>
    </source>
</evidence>
<name>A0A7X1HWC8_KLEPN</name>
<dbReference type="FunFam" id="3.20.20.330:FF:000001">
    <property type="entry name" value="Methionine synthase"/>
    <property type="match status" value="1"/>
</dbReference>
<dbReference type="InterPro" id="IPR036589">
    <property type="entry name" value="HCY_dom_sf"/>
</dbReference>